<keyword evidence="2" id="KW-0143">Chaperone</keyword>
<dbReference type="AlphaFoldDB" id="A0A9W7AND1"/>
<keyword evidence="5" id="KW-1185">Reference proteome</keyword>
<dbReference type="CDD" id="cd23161">
    <property type="entry name" value="Prefoldin_6"/>
    <property type="match status" value="1"/>
</dbReference>
<dbReference type="SUPFAM" id="SSF46579">
    <property type="entry name" value="Prefoldin"/>
    <property type="match status" value="1"/>
</dbReference>
<proteinExistence type="inferred from homology"/>
<comment type="similarity">
    <text evidence="1">Belongs to the prefoldin subunit beta family.</text>
</comment>
<evidence type="ECO:0000256" key="3">
    <source>
        <dbReference type="SAM" id="Coils"/>
    </source>
</evidence>
<dbReference type="GO" id="GO:0005737">
    <property type="term" value="C:cytoplasm"/>
    <property type="evidence" value="ECO:0007669"/>
    <property type="project" value="TreeGrafter"/>
</dbReference>
<dbReference type="OrthoDB" id="248120at2759"/>
<organism evidence="4 5">
    <name type="scientific">Triparma retinervis</name>
    <dbReference type="NCBI Taxonomy" id="2557542"/>
    <lineage>
        <taxon>Eukaryota</taxon>
        <taxon>Sar</taxon>
        <taxon>Stramenopiles</taxon>
        <taxon>Ochrophyta</taxon>
        <taxon>Bolidophyceae</taxon>
        <taxon>Parmales</taxon>
        <taxon>Triparmaceae</taxon>
        <taxon>Triparma</taxon>
    </lineage>
</organism>
<evidence type="ECO:0000256" key="2">
    <source>
        <dbReference type="ARBA" id="ARBA00023186"/>
    </source>
</evidence>
<keyword evidence="3" id="KW-0175">Coiled coil</keyword>
<dbReference type="GO" id="GO:0006457">
    <property type="term" value="P:protein folding"/>
    <property type="evidence" value="ECO:0007669"/>
    <property type="project" value="InterPro"/>
</dbReference>
<dbReference type="PANTHER" id="PTHR21431">
    <property type="entry name" value="PREFOLDIN SUBUNIT 6"/>
    <property type="match status" value="1"/>
</dbReference>
<feature type="coiled-coil region" evidence="3">
    <location>
        <begin position="87"/>
        <end position="121"/>
    </location>
</feature>
<dbReference type="Gene3D" id="1.10.287.370">
    <property type="match status" value="1"/>
</dbReference>
<dbReference type="InterPro" id="IPR002777">
    <property type="entry name" value="PFD_beta-like"/>
</dbReference>
<dbReference type="Pfam" id="PF01920">
    <property type="entry name" value="Prefoldin_2"/>
    <property type="match status" value="1"/>
</dbReference>
<dbReference type="GO" id="GO:0051131">
    <property type="term" value="P:chaperone-mediated protein complex assembly"/>
    <property type="evidence" value="ECO:0007669"/>
    <property type="project" value="TreeGrafter"/>
</dbReference>
<sequence length="143" mass="16076">MSALSQQQQQGLAAIVDREMSIFKQKQENLTKLRQKQQTLMEQHSENEMVKSELGLLTPNNEVYKKVGPILMKHEVSEAIDTVDKRLEFIKSDQNKVEAQAKALEEEMQKIAQGVKEKQIDMQRQAQQAAQAAAAAAQGEAQV</sequence>
<accession>A0A9W7AND1</accession>
<gene>
    <name evidence="4" type="ORF">TrRE_jg10985</name>
</gene>
<dbReference type="InterPro" id="IPR009053">
    <property type="entry name" value="Prefoldin"/>
</dbReference>
<dbReference type="GO" id="GO:0016272">
    <property type="term" value="C:prefoldin complex"/>
    <property type="evidence" value="ECO:0007669"/>
    <property type="project" value="InterPro"/>
</dbReference>
<dbReference type="GO" id="GO:0051087">
    <property type="term" value="F:protein-folding chaperone binding"/>
    <property type="evidence" value="ECO:0007669"/>
    <property type="project" value="TreeGrafter"/>
</dbReference>
<dbReference type="EMBL" id="BRXZ01002884">
    <property type="protein sequence ID" value="GMH72218.1"/>
    <property type="molecule type" value="Genomic_DNA"/>
</dbReference>
<protein>
    <recommendedName>
        <fullName evidence="6">Prefoldin subunit 6</fullName>
    </recommendedName>
</protein>
<comment type="caution">
    <text evidence="4">The sequence shown here is derived from an EMBL/GenBank/DDBJ whole genome shotgun (WGS) entry which is preliminary data.</text>
</comment>
<evidence type="ECO:0000313" key="4">
    <source>
        <dbReference type="EMBL" id="GMH72218.1"/>
    </source>
</evidence>
<evidence type="ECO:0000256" key="1">
    <source>
        <dbReference type="ARBA" id="ARBA00008045"/>
    </source>
</evidence>
<dbReference type="GO" id="GO:0051082">
    <property type="term" value="F:unfolded protein binding"/>
    <property type="evidence" value="ECO:0007669"/>
    <property type="project" value="InterPro"/>
</dbReference>
<dbReference type="PANTHER" id="PTHR21431:SF0">
    <property type="entry name" value="PREFOLDIN SUBUNIT 6"/>
    <property type="match status" value="1"/>
</dbReference>
<evidence type="ECO:0008006" key="6">
    <source>
        <dbReference type="Google" id="ProtNLM"/>
    </source>
</evidence>
<name>A0A9W7AND1_9STRA</name>
<dbReference type="Proteomes" id="UP001165082">
    <property type="component" value="Unassembled WGS sequence"/>
</dbReference>
<evidence type="ECO:0000313" key="5">
    <source>
        <dbReference type="Proteomes" id="UP001165082"/>
    </source>
</evidence>
<reference evidence="4" key="1">
    <citation type="submission" date="2022-07" db="EMBL/GenBank/DDBJ databases">
        <title>Genome analysis of Parmales, a sister group of diatoms, reveals the evolutionary specialization of diatoms from phago-mixotrophs to photoautotrophs.</title>
        <authorList>
            <person name="Ban H."/>
            <person name="Sato S."/>
            <person name="Yoshikawa S."/>
            <person name="Kazumasa Y."/>
            <person name="Nakamura Y."/>
            <person name="Ichinomiya M."/>
            <person name="Saitoh K."/>
            <person name="Sato N."/>
            <person name="Blanc-Mathieu R."/>
            <person name="Endo H."/>
            <person name="Kuwata A."/>
            <person name="Ogata H."/>
        </authorList>
    </citation>
    <scope>NUCLEOTIDE SEQUENCE</scope>
</reference>